<evidence type="ECO:0000313" key="10">
    <source>
        <dbReference type="Proteomes" id="UP000008022"/>
    </source>
</evidence>
<dbReference type="Proteomes" id="UP000008022">
    <property type="component" value="Unassembled WGS sequence"/>
</dbReference>
<keyword evidence="10" id="KW-1185">Reference proteome</keyword>
<reference evidence="9" key="2">
    <citation type="submission" date="2015-06" db="UniProtKB">
        <authorList>
            <consortium name="EnsemblPlants"/>
        </authorList>
    </citation>
    <scope>IDENTIFICATION</scope>
</reference>
<evidence type="ECO:0000256" key="1">
    <source>
        <dbReference type="ARBA" id="ARBA00004162"/>
    </source>
</evidence>
<dbReference type="PANTHER" id="PTHR46204:SF4">
    <property type="entry name" value="LYSM DOMAIN RECEPTOR-LIKE KINASE 10"/>
    <property type="match status" value="1"/>
</dbReference>
<dbReference type="InterPro" id="IPR057097">
    <property type="entry name" value="LysM_RLK3/10"/>
</dbReference>
<evidence type="ECO:0000259" key="8">
    <source>
        <dbReference type="Pfam" id="PF23577"/>
    </source>
</evidence>
<keyword evidence="4" id="KW-0732">Signal</keyword>
<feature type="domain" description="LYK3/RLK10-like LysM" evidence="8">
    <location>
        <begin position="338"/>
        <end position="385"/>
    </location>
</feature>
<evidence type="ECO:0000256" key="3">
    <source>
        <dbReference type="ARBA" id="ARBA00022692"/>
    </source>
</evidence>
<name>A0A0E0QPS8_ORYRU</name>
<dbReference type="Gene3D" id="1.10.510.10">
    <property type="entry name" value="Transferase(Phosphotransferase) domain 1"/>
    <property type="match status" value="1"/>
</dbReference>
<keyword evidence="7" id="KW-1015">Disulfide bond</keyword>
<dbReference type="GO" id="GO:0045087">
    <property type="term" value="P:innate immune response"/>
    <property type="evidence" value="ECO:0007669"/>
    <property type="project" value="InterPro"/>
</dbReference>
<dbReference type="STRING" id="4529.A0A0E0QPS8"/>
<sequence length="496" mass="53235">MAMAHRIVSLAGLEEVVRTRAGRQGVAVDVVDSVRNAPRMLSVLMALEVDYEWVVYENNIHRLRAVATLCRVLEALDIFVFPRLRLEPTNARGISNLRYRANRIRKMAVKEGGSLRAPAITLGNHLRNFTTQLRSEARTAEWVEARLPRLRQHVQNVAALPADFTAPPDPDISSPNDVEVNFSLILSLPALLIGACAAAAVAAAGDGCRAGCSLAIAAYYFSEGSNLTFIATIFAIGGGGYQALLPYNPAITNPDYVVTGDRVFVFPCSCLGLPAAPASTFLAGAIPYPLPLPRGGGGDTYDAVAANFANLTTAAWLEATRAGSPAMEGVSPRYGLFLTYPLWDGETLESVAAQYGFSSPAEMELIRRYNPGMGGVSGKGIVFIPVKDPNGSYHPLKSGVGIVLLFCELLCIYAKFEEALSAPNPTEALDELIDPSLRGDYPVDSALTIASLAKSCTHEEPGMRPTMRSVVVALMALTANTDLRDMDYLPPFLRTG</sequence>
<evidence type="ECO:0000256" key="7">
    <source>
        <dbReference type="ARBA" id="ARBA00023157"/>
    </source>
</evidence>
<keyword evidence="3" id="KW-0812">Transmembrane</keyword>
<dbReference type="OMA" id="YENNIHR"/>
<evidence type="ECO:0000256" key="5">
    <source>
        <dbReference type="ARBA" id="ARBA00022989"/>
    </source>
</evidence>
<proteinExistence type="predicted"/>
<dbReference type="Gramene" id="ORUFI09G06260.1">
    <property type="protein sequence ID" value="ORUFI09G06260.1"/>
    <property type="gene ID" value="ORUFI09G06260"/>
</dbReference>
<protein>
    <recommendedName>
        <fullName evidence="8">LYK3/RLK10-like LysM domain-containing protein</fullName>
    </recommendedName>
</protein>
<evidence type="ECO:0000256" key="4">
    <source>
        <dbReference type="ARBA" id="ARBA00022729"/>
    </source>
</evidence>
<reference evidence="10" key="1">
    <citation type="submission" date="2013-06" db="EMBL/GenBank/DDBJ databases">
        <authorList>
            <person name="Zhao Q."/>
        </authorList>
    </citation>
    <scope>NUCLEOTIDE SEQUENCE</scope>
    <source>
        <strain evidence="10">cv. W1943</strain>
    </source>
</reference>
<dbReference type="PANTHER" id="PTHR46204">
    <property type="entry name" value="CHITIN ELICITOR RECEPTOR KINASE 1-RELATED"/>
    <property type="match status" value="1"/>
</dbReference>
<accession>A0A0E0QPS8</accession>
<keyword evidence="2" id="KW-1003">Cell membrane</keyword>
<evidence type="ECO:0000313" key="9">
    <source>
        <dbReference type="EnsemblPlants" id="ORUFI09G06260.1"/>
    </source>
</evidence>
<dbReference type="GO" id="GO:0019199">
    <property type="term" value="F:transmembrane receptor protein kinase activity"/>
    <property type="evidence" value="ECO:0007669"/>
    <property type="project" value="InterPro"/>
</dbReference>
<evidence type="ECO:0000256" key="6">
    <source>
        <dbReference type="ARBA" id="ARBA00023136"/>
    </source>
</evidence>
<keyword evidence="6" id="KW-0472">Membrane</keyword>
<keyword evidence="5" id="KW-1133">Transmembrane helix</keyword>
<organism evidence="9 10">
    <name type="scientific">Oryza rufipogon</name>
    <name type="common">Brownbeard rice</name>
    <name type="synonym">Asian wild rice</name>
    <dbReference type="NCBI Taxonomy" id="4529"/>
    <lineage>
        <taxon>Eukaryota</taxon>
        <taxon>Viridiplantae</taxon>
        <taxon>Streptophyta</taxon>
        <taxon>Embryophyta</taxon>
        <taxon>Tracheophyta</taxon>
        <taxon>Spermatophyta</taxon>
        <taxon>Magnoliopsida</taxon>
        <taxon>Liliopsida</taxon>
        <taxon>Poales</taxon>
        <taxon>Poaceae</taxon>
        <taxon>BOP clade</taxon>
        <taxon>Oryzoideae</taxon>
        <taxon>Oryzeae</taxon>
        <taxon>Oryzinae</taxon>
        <taxon>Oryza</taxon>
    </lineage>
</organism>
<dbReference type="Pfam" id="PF23577">
    <property type="entry name" value="LysM_RLK"/>
    <property type="match status" value="1"/>
</dbReference>
<evidence type="ECO:0000256" key="2">
    <source>
        <dbReference type="ARBA" id="ARBA00022475"/>
    </source>
</evidence>
<comment type="subcellular location">
    <subcellularLocation>
        <location evidence="1">Cell membrane</location>
        <topology evidence="1">Single-pass membrane protein</topology>
    </subcellularLocation>
</comment>
<dbReference type="GO" id="GO:0005886">
    <property type="term" value="C:plasma membrane"/>
    <property type="evidence" value="ECO:0007669"/>
    <property type="project" value="UniProtKB-SubCell"/>
</dbReference>
<dbReference type="AlphaFoldDB" id="A0A0E0QPS8"/>
<dbReference type="InterPro" id="IPR044812">
    <property type="entry name" value="CERK1/LYK3-like"/>
</dbReference>
<dbReference type="HOGENOM" id="CLU_000288_99_3_1"/>
<dbReference type="EnsemblPlants" id="ORUFI09G06260.1">
    <property type="protein sequence ID" value="ORUFI09G06260.1"/>
    <property type="gene ID" value="ORUFI09G06260"/>
</dbReference>